<accession>A0A6V7VI05</accession>
<dbReference type="SUPFAM" id="SSF54001">
    <property type="entry name" value="Cysteine proteinases"/>
    <property type="match status" value="1"/>
</dbReference>
<dbReference type="InterPro" id="IPR050164">
    <property type="entry name" value="Peptidase_C19"/>
</dbReference>
<dbReference type="InterPro" id="IPR028889">
    <property type="entry name" value="USP"/>
</dbReference>
<evidence type="ECO:0000256" key="1">
    <source>
        <dbReference type="ARBA" id="ARBA00009085"/>
    </source>
</evidence>
<dbReference type="InterPro" id="IPR001394">
    <property type="entry name" value="Peptidase_C19_UCH"/>
</dbReference>
<dbReference type="GO" id="GO:0005634">
    <property type="term" value="C:nucleus"/>
    <property type="evidence" value="ECO:0007669"/>
    <property type="project" value="TreeGrafter"/>
</dbReference>
<proteinExistence type="inferred from homology"/>
<dbReference type="Proteomes" id="UP000580250">
    <property type="component" value="Unassembled WGS sequence"/>
</dbReference>
<evidence type="ECO:0000259" key="2">
    <source>
        <dbReference type="PROSITE" id="PS50235"/>
    </source>
</evidence>
<evidence type="ECO:0000313" key="3">
    <source>
        <dbReference type="EMBL" id="CAD2174586.1"/>
    </source>
</evidence>
<gene>
    <name evidence="3" type="ORF">MENT_LOCUS26266</name>
</gene>
<dbReference type="InterPro" id="IPR018200">
    <property type="entry name" value="USP_CS"/>
</dbReference>
<evidence type="ECO:0000313" key="4">
    <source>
        <dbReference type="Proteomes" id="UP000580250"/>
    </source>
</evidence>
<dbReference type="OrthoDB" id="2248014at2759"/>
<organism evidence="3 4">
    <name type="scientific">Meloidogyne enterolobii</name>
    <name type="common">Root-knot nematode worm</name>
    <name type="synonym">Meloidogyne mayaguensis</name>
    <dbReference type="NCBI Taxonomy" id="390850"/>
    <lineage>
        <taxon>Eukaryota</taxon>
        <taxon>Metazoa</taxon>
        <taxon>Ecdysozoa</taxon>
        <taxon>Nematoda</taxon>
        <taxon>Chromadorea</taxon>
        <taxon>Rhabditida</taxon>
        <taxon>Tylenchina</taxon>
        <taxon>Tylenchomorpha</taxon>
        <taxon>Tylenchoidea</taxon>
        <taxon>Meloidogynidae</taxon>
        <taxon>Meloidogyninae</taxon>
        <taxon>Meloidogyne</taxon>
    </lineage>
</organism>
<dbReference type="PROSITE" id="PS00973">
    <property type="entry name" value="USP_2"/>
    <property type="match status" value="1"/>
</dbReference>
<dbReference type="PANTHER" id="PTHR24006">
    <property type="entry name" value="UBIQUITIN CARBOXYL-TERMINAL HYDROLASE"/>
    <property type="match status" value="1"/>
</dbReference>
<comment type="similarity">
    <text evidence="1">Belongs to the peptidase C19 family.</text>
</comment>
<dbReference type="Gene3D" id="3.90.70.10">
    <property type="entry name" value="Cysteine proteinases"/>
    <property type="match status" value="1"/>
</dbReference>
<dbReference type="AlphaFoldDB" id="A0A6V7VI05"/>
<dbReference type="Pfam" id="PF00443">
    <property type="entry name" value="UCH"/>
    <property type="match status" value="1"/>
</dbReference>
<sequence length="100" mass="11668">MAPFIHSDSPNNEEAIYSLYGVVIHIGPNYRSGHFVAKVKNLKSSSDLWQLFDDKEVSRMSLEDVKHSAAYILFMRGKRHWKRKRGINNYSFNIYCINCI</sequence>
<comment type="caution">
    <text evidence="3">The sequence shown here is derived from an EMBL/GenBank/DDBJ whole genome shotgun (WGS) entry which is preliminary data.</text>
</comment>
<dbReference type="GO" id="GO:0004843">
    <property type="term" value="F:cysteine-type deubiquitinase activity"/>
    <property type="evidence" value="ECO:0007669"/>
    <property type="project" value="InterPro"/>
</dbReference>
<dbReference type="EMBL" id="CAJEWN010000239">
    <property type="protein sequence ID" value="CAD2174586.1"/>
    <property type="molecule type" value="Genomic_DNA"/>
</dbReference>
<protein>
    <recommendedName>
        <fullName evidence="2">USP domain-containing protein</fullName>
    </recommendedName>
</protein>
<dbReference type="InterPro" id="IPR038765">
    <property type="entry name" value="Papain-like_cys_pep_sf"/>
</dbReference>
<name>A0A6V7VI05_MELEN</name>
<reference evidence="3 4" key="1">
    <citation type="submission" date="2020-08" db="EMBL/GenBank/DDBJ databases">
        <authorList>
            <person name="Koutsovoulos G."/>
            <person name="Danchin GJ E."/>
        </authorList>
    </citation>
    <scope>NUCLEOTIDE SEQUENCE [LARGE SCALE GENOMIC DNA]</scope>
</reference>
<dbReference type="PROSITE" id="PS50235">
    <property type="entry name" value="USP_3"/>
    <property type="match status" value="1"/>
</dbReference>
<dbReference type="GO" id="GO:0016579">
    <property type="term" value="P:protein deubiquitination"/>
    <property type="evidence" value="ECO:0007669"/>
    <property type="project" value="InterPro"/>
</dbReference>
<feature type="domain" description="USP" evidence="2">
    <location>
        <begin position="1"/>
        <end position="78"/>
    </location>
</feature>
<dbReference type="GO" id="GO:0005829">
    <property type="term" value="C:cytosol"/>
    <property type="evidence" value="ECO:0007669"/>
    <property type="project" value="TreeGrafter"/>
</dbReference>